<dbReference type="PANTHER" id="PTHR47561:SF1">
    <property type="entry name" value="POLYSACCHARIDE DEACETYLASE FAMILY PROTEIN (AFU_ORTHOLOGUE AFUA_6G05030)"/>
    <property type="match status" value="1"/>
</dbReference>
<accession>A0ABZ2ZCB6</accession>
<keyword evidence="2" id="KW-1185">Reference proteome</keyword>
<gene>
    <name evidence="1" type="ORF">WJU22_12235</name>
</gene>
<dbReference type="Gene3D" id="3.20.20.370">
    <property type="entry name" value="Glycoside hydrolase/deacetylase"/>
    <property type="match status" value="1"/>
</dbReference>
<name>A0ABZ2ZCB6_9BACT</name>
<dbReference type="RefSeq" id="WP_341843513.1">
    <property type="nucleotide sequence ID" value="NZ_CP149792.1"/>
</dbReference>
<organism evidence="1 2">
    <name type="scientific">Chitinophaga caseinilytica</name>
    <dbReference type="NCBI Taxonomy" id="2267521"/>
    <lineage>
        <taxon>Bacteria</taxon>
        <taxon>Pseudomonadati</taxon>
        <taxon>Bacteroidota</taxon>
        <taxon>Chitinophagia</taxon>
        <taxon>Chitinophagales</taxon>
        <taxon>Chitinophagaceae</taxon>
        <taxon>Chitinophaga</taxon>
    </lineage>
</organism>
<protein>
    <recommendedName>
        <fullName evidence="3">Polysaccharide deacetylase</fullName>
    </recommendedName>
</protein>
<evidence type="ECO:0008006" key="3">
    <source>
        <dbReference type="Google" id="ProtNLM"/>
    </source>
</evidence>
<dbReference type="InterPro" id="IPR011330">
    <property type="entry name" value="Glyco_hydro/deAcase_b/a-brl"/>
</dbReference>
<dbReference type="EMBL" id="CP150096">
    <property type="protein sequence ID" value="WZN48937.1"/>
    <property type="molecule type" value="Genomic_DNA"/>
</dbReference>
<dbReference type="SUPFAM" id="SSF88713">
    <property type="entry name" value="Glycoside hydrolase/deacetylase"/>
    <property type="match status" value="1"/>
</dbReference>
<proteinExistence type="predicted"/>
<evidence type="ECO:0000313" key="1">
    <source>
        <dbReference type="EMBL" id="WZN48937.1"/>
    </source>
</evidence>
<dbReference type="Proteomes" id="UP001449657">
    <property type="component" value="Chromosome"/>
</dbReference>
<dbReference type="PANTHER" id="PTHR47561">
    <property type="entry name" value="POLYSACCHARIDE DEACETYLASE FAMILY PROTEIN (AFU_ORTHOLOGUE AFUA_6G05030)"/>
    <property type="match status" value="1"/>
</dbReference>
<evidence type="ECO:0000313" key="2">
    <source>
        <dbReference type="Proteomes" id="UP001449657"/>
    </source>
</evidence>
<sequence length="223" mass="26047">MRRSGDFFITAFWAKHFPELVCEIAERHEIASHAYYHDRFENPDLLASKLELERISGQPVNGFRMPRLQPVDLDALYTAGYLYDASVNPTWLPGRYDNRHVPRQVHALGPIWEMPTSVTPRMRVPVFWLSVKNMPLWFSQTCAARILKKEDYFSCYFHPWELEDIGRYKLPVYVKRARGPHLEEKMRRWLIWLGTKGTFVSHTDYLRETGLLTGTTVTSGGKA</sequence>
<reference evidence="1 2" key="1">
    <citation type="submission" date="2024-03" db="EMBL/GenBank/DDBJ databases">
        <title>Chitinophaga caseinilytica sp. nov., a casein hydrolysing bacterium isolated from forest soil.</title>
        <authorList>
            <person name="Lee D.S."/>
            <person name="Han D.M."/>
            <person name="Baek J.H."/>
            <person name="Choi D.G."/>
            <person name="Jeon J.H."/>
            <person name="Jeon C.O."/>
        </authorList>
    </citation>
    <scope>NUCLEOTIDE SEQUENCE [LARGE SCALE GENOMIC DNA]</scope>
    <source>
        <strain evidence="1 2">KACC 19118</strain>
    </source>
</reference>